<sequence>MSRVVPWLAPVASAVLMVMAGAAGYSAESGSRAGAEPVLAALLIGAPFAVLTLVDFACAIALSVPWSRAVHLGALTLQTLASAALLAAVVALDGTPGLTHETVVAVLLLGPAAVTWLWISSHRPSEV</sequence>
<feature type="transmembrane region" description="Helical" evidence="1">
    <location>
        <begin position="98"/>
        <end position="119"/>
    </location>
</feature>
<dbReference type="Proteomes" id="UP000473325">
    <property type="component" value="Unassembled WGS sequence"/>
</dbReference>
<dbReference type="AlphaFoldDB" id="A0A6L7EYA9"/>
<feature type="transmembrane region" description="Helical" evidence="1">
    <location>
        <begin position="69"/>
        <end position="92"/>
    </location>
</feature>
<keyword evidence="1" id="KW-1133">Transmembrane helix</keyword>
<name>A0A6L7EYA9_9ACTN</name>
<keyword evidence="3" id="KW-1185">Reference proteome</keyword>
<accession>A0A6L7EYA9</accession>
<gene>
    <name evidence="2" type="ORF">GRQ65_06315</name>
</gene>
<reference evidence="2 3" key="1">
    <citation type="submission" date="2019-12" db="EMBL/GenBank/DDBJ databases">
        <authorList>
            <person name="Kun Z."/>
        </authorList>
    </citation>
    <scope>NUCLEOTIDE SEQUENCE [LARGE SCALE GENOMIC DNA]</scope>
    <source>
        <strain evidence="2 3">YIM 123512</strain>
    </source>
</reference>
<organism evidence="2 3">
    <name type="scientific">Nocardioides flavescens</name>
    <dbReference type="NCBI Taxonomy" id="2691959"/>
    <lineage>
        <taxon>Bacteria</taxon>
        <taxon>Bacillati</taxon>
        <taxon>Actinomycetota</taxon>
        <taxon>Actinomycetes</taxon>
        <taxon>Propionibacteriales</taxon>
        <taxon>Nocardioidaceae</taxon>
        <taxon>Nocardioides</taxon>
    </lineage>
</organism>
<evidence type="ECO:0000313" key="2">
    <source>
        <dbReference type="EMBL" id="MXG89159.1"/>
    </source>
</evidence>
<evidence type="ECO:0000313" key="3">
    <source>
        <dbReference type="Proteomes" id="UP000473325"/>
    </source>
</evidence>
<protein>
    <submittedName>
        <fullName evidence="2">Uncharacterized protein</fullName>
    </submittedName>
</protein>
<proteinExistence type="predicted"/>
<feature type="transmembrane region" description="Helical" evidence="1">
    <location>
        <begin position="38"/>
        <end position="62"/>
    </location>
</feature>
<evidence type="ECO:0000256" key="1">
    <source>
        <dbReference type="SAM" id="Phobius"/>
    </source>
</evidence>
<dbReference type="RefSeq" id="WP_160876292.1">
    <property type="nucleotide sequence ID" value="NZ_WUEK01000003.1"/>
</dbReference>
<keyword evidence="1" id="KW-0472">Membrane</keyword>
<comment type="caution">
    <text evidence="2">The sequence shown here is derived from an EMBL/GenBank/DDBJ whole genome shotgun (WGS) entry which is preliminary data.</text>
</comment>
<keyword evidence="1" id="KW-0812">Transmembrane</keyword>
<dbReference type="EMBL" id="WUEK01000003">
    <property type="protein sequence ID" value="MXG89159.1"/>
    <property type="molecule type" value="Genomic_DNA"/>
</dbReference>